<dbReference type="PANTHER" id="PTHR44215">
    <property type="entry name" value="WD REPEAT-CONTAINING PROTEIN 75"/>
    <property type="match status" value="1"/>
</dbReference>
<dbReference type="PROSITE" id="PS00436">
    <property type="entry name" value="PEROXIDASE_2"/>
    <property type="match status" value="1"/>
</dbReference>
<evidence type="ECO:0000313" key="9">
    <source>
        <dbReference type="EMBL" id="GKT32120.1"/>
    </source>
</evidence>
<protein>
    <submittedName>
        <fullName evidence="9">Uncharacterized protein</fullName>
    </submittedName>
</protein>
<evidence type="ECO:0000256" key="2">
    <source>
        <dbReference type="ARBA" id="ARBA00022517"/>
    </source>
</evidence>
<sequence length="943" mass="103496">MATHIFGGSITKFNGFLPKNEFVSLSRDGLVIADVRATKIRKVISIPKKFLSNIIDGALISESTHIVLISHSELRIFHIPSGKEVYKIRTKKYSVEKIVNNAYSSSFIVATSSTRHRKIVLFRFDYSSSDKTLNISNPIPFVSYIVSSRSNAILSLASCPDNSVLLTHGNIVSTIPLSASSLQTGVIMADMDPTLFYSSSSITCCCSSPSLHSQISGNGCKNAIGLTSGEILLFSSHSSLSRVGSSRLLPMTAVEDISEGWDSSGCKKHDIKQYDTVHVHTNVYSHYKARLHWHSAAVNTLCFHDGGDTLLSGGSENSLVCWDMMNVQPSFVRLLVHPIAIHLPPASSTLPCIAVVQRNNAVVFIRLHSRTYHSDTLIAVLQGIHSKTPQESIFGSQCDIDSISGDLLIPSIHGCCQMVPILNRKKPSKTIKKMILDKADSERFDGERKLRKKQGACLKCNGPVSFFSALDKTLIGMHGSIVLEHVPPVQTKSVNPQLQAKAGLSATLDYPRIISLSVNSDILAAIVSTSLGVYLHFFSLTYPTCSIFGSTHLGDSIFGCVKVRADGKRVVCAYSGEIREYDTSGDEVKVLGIKEKTSSGNVISMEYSGDTLYFCCLSDDNSLTFNVSHPSGAIFSQIIDDGDLYGDEDSDFKEVSSLSRKLPSHLLPASVSQEIRTTHKISKPKRKKEISSFFSKVKISVSTENDLVSDILDRSSIVAVLVDDRICSIFRIIEKVVVPSGKEKKEEEEIDVVNYDGLETDSDVYLSLETVLSHDDIKQCIGVSQNSAPKIDILDVISCNHHIYIAIRGPSSISLLSCLFKRLSKKRFNVIQDLGSVSQNISIFGAQQGIVCVCEGDETNVISIFHDRAKDIVKEEEEEEDVKIHPDAHIMKNAGLLDADKSKQIGQAKHSVIVKELSLPTKIHSLAEIYNDITKQIISWESF</sequence>
<dbReference type="Proteomes" id="UP001057375">
    <property type="component" value="Unassembled WGS sequence"/>
</dbReference>
<comment type="caution">
    <text evidence="9">The sequence shown here is derived from an EMBL/GenBank/DDBJ whole genome shotgun (WGS) entry which is preliminary data.</text>
</comment>
<evidence type="ECO:0000313" key="10">
    <source>
        <dbReference type="Proteomes" id="UP001057375"/>
    </source>
</evidence>
<feature type="repeat" description="WD" evidence="8">
    <location>
        <begin position="291"/>
        <end position="324"/>
    </location>
</feature>
<dbReference type="SUPFAM" id="SSF50998">
    <property type="entry name" value="Quinoprotein alcohol dehydrogenase-like"/>
    <property type="match status" value="1"/>
</dbReference>
<dbReference type="InterPro" id="IPR011047">
    <property type="entry name" value="Quinoprotein_ADH-like_sf"/>
</dbReference>
<organism evidence="9 10">
    <name type="scientific">Aduncisulcus paluster</name>
    <dbReference type="NCBI Taxonomy" id="2918883"/>
    <lineage>
        <taxon>Eukaryota</taxon>
        <taxon>Metamonada</taxon>
        <taxon>Carpediemonas-like organisms</taxon>
        <taxon>Aduncisulcus</taxon>
    </lineage>
</organism>
<keyword evidence="4 8" id="KW-0853">WD repeat</keyword>
<dbReference type="PROSITE" id="PS50294">
    <property type="entry name" value="WD_REPEATS_REGION"/>
    <property type="match status" value="1"/>
</dbReference>
<evidence type="ECO:0000256" key="6">
    <source>
        <dbReference type="ARBA" id="ARBA00023163"/>
    </source>
</evidence>
<keyword evidence="10" id="KW-1185">Reference proteome</keyword>
<dbReference type="EMBL" id="BQXS01002465">
    <property type="protein sequence ID" value="GKT32120.1"/>
    <property type="molecule type" value="Genomic_DNA"/>
</dbReference>
<proteinExistence type="predicted"/>
<reference evidence="9" key="1">
    <citation type="submission" date="2022-03" db="EMBL/GenBank/DDBJ databases">
        <title>Draft genome sequence of Aduncisulcus paluster, a free-living microaerophilic Fornicata.</title>
        <authorList>
            <person name="Yuyama I."/>
            <person name="Kume K."/>
            <person name="Tamura T."/>
            <person name="Inagaki Y."/>
            <person name="Hashimoto T."/>
        </authorList>
    </citation>
    <scope>NUCLEOTIDE SEQUENCE</scope>
    <source>
        <strain evidence="9">NY0171</strain>
    </source>
</reference>
<dbReference type="SUPFAM" id="SSF50978">
    <property type="entry name" value="WD40 repeat-like"/>
    <property type="match status" value="1"/>
</dbReference>
<keyword evidence="3" id="KW-0698">rRNA processing</keyword>
<evidence type="ECO:0000256" key="1">
    <source>
        <dbReference type="ARBA" id="ARBA00004604"/>
    </source>
</evidence>
<name>A0ABQ5KHW4_9EUKA</name>
<keyword evidence="2" id="KW-0690">Ribosome biogenesis</keyword>
<keyword evidence="6" id="KW-0804">Transcription</keyword>
<evidence type="ECO:0000256" key="8">
    <source>
        <dbReference type="PROSITE-ProRule" id="PRU00221"/>
    </source>
</evidence>
<dbReference type="InterPro" id="IPR001680">
    <property type="entry name" value="WD40_rpt"/>
</dbReference>
<dbReference type="InterPro" id="IPR019794">
    <property type="entry name" value="Peroxidases_AS"/>
</dbReference>
<gene>
    <name evidence="9" type="ORF">ADUPG1_002219</name>
</gene>
<accession>A0ABQ5KHW4</accession>
<dbReference type="Gene3D" id="2.130.10.10">
    <property type="entry name" value="YVTN repeat-like/Quinoprotein amine dehydrogenase"/>
    <property type="match status" value="1"/>
</dbReference>
<dbReference type="SMART" id="SM00320">
    <property type="entry name" value="WD40"/>
    <property type="match status" value="1"/>
</dbReference>
<dbReference type="InterPro" id="IPR015943">
    <property type="entry name" value="WD40/YVTN_repeat-like_dom_sf"/>
</dbReference>
<evidence type="ECO:0000256" key="4">
    <source>
        <dbReference type="ARBA" id="ARBA00022574"/>
    </source>
</evidence>
<keyword evidence="7" id="KW-0539">Nucleus</keyword>
<dbReference type="PROSITE" id="PS50082">
    <property type="entry name" value="WD_REPEATS_2"/>
    <property type="match status" value="1"/>
</dbReference>
<keyword evidence="5" id="KW-0677">Repeat</keyword>
<dbReference type="PANTHER" id="PTHR44215:SF1">
    <property type="entry name" value="WD REPEAT-CONTAINING PROTEIN 75"/>
    <property type="match status" value="1"/>
</dbReference>
<evidence type="ECO:0000256" key="7">
    <source>
        <dbReference type="ARBA" id="ARBA00023242"/>
    </source>
</evidence>
<dbReference type="InterPro" id="IPR053826">
    <property type="entry name" value="WDR75"/>
</dbReference>
<evidence type="ECO:0000256" key="5">
    <source>
        <dbReference type="ARBA" id="ARBA00022737"/>
    </source>
</evidence>
<comment type="subcellular location">
    <subcellularLocation>
        <location evidence="1">Nucleus</location>
        <location evidence="1">Nucleolus</location>
    </subcellularLocation>
</comment>
<dbReference type="InterPro" id="IPR036322">
    <property type="entry name" value="WD40_repeat_dom_sf"/>
</dbReference>
<evidence type="ECO:0000256" key="3">
    <source>
        <dbReference type="ARBA" id="ARBA00022552"/>
    </source>
</evidence>